<dbReference type="EMBL" id="JAWHTF010000006">
    <property type="protein sequence ID" value="MDU8886784.1"/>
    <property type="molecule type" value="Genomic_DNA"/>
</dbReference>
<reference evidence="1 2" key="1">
    <citation type="submission" date="2023-10" db="EMBL/GenBank/DDBJ databases">
        <title>Marimonas sp. nov. isolated from tidal mud flat.</title>
        <authorList>
            <person name="Jaincy N.J."/>
            <person name="Srinivasan S."/>
            <person name="Lee S.-S."/>
        </authorList>
    </citation>
    <scope>NUCLEOTIDE SEQUENCE [LARGE SCALE GENOMIC DNA]</scope>
    <source>
        <strain evidence="1 2">MJ-SS3</strain>
    </source>
</reference>
<dbReference type="RefSeq" id="WP_316662881.1">
    <property type="nucleotide sequence ID" value="NZ_JAWHTF010000006.1"/>
</dbReference>
<organism evidence="1 2">
    <name type="scientific">Gilvirhabdus luticola</name>
    <dbReference type="NCBI Taxonomy" id="3079858"/>
    <lineage>
        <taxon>Bacteria</taxon>
        <taxon>Pseudomonadati</taxon>
        <taxon>Bacteroidota</taxon>
        <taxon>Flavobacteriia</taxon>
        <taxon>Flavobacteriales</taxon>
        <taxon>Flavobacteriaceae</taxon>
        <taxon>Gilvirhabdus</taxon>
    </lineage>
</organism>
<name>A0ABU3U8Y3_9FLAO</name>
<comment type="caution">
    <text evidence="1">The sequence shown here is derived from an EMBL/GenBank/DDBJ whole genome shotgun (WGS) entry which is preliminary data.</text>
</comment>
<evidence type="ECO:0000313" key="1">
    <source>
        <dbReference type="EMBL" id="MDU8886784.1"/>
    </source>
</evidence>
<sequence>MKKDSFELNQDQTVATQCPEDGNCTFEVLENKSLEKLKGSLGESYYKVVEGKNLLLRFQYERNQIPNTVDGHYIEQVFVELDKNNLEVELNSVNSKKIRVVFARFCYCKGQTGYYDIDKGSLIIKKVEGNKYQLDFYFKITEVPQIITEIHEIFTLN</sequence>
<keyword evidence="2" id="KW-1185">Reference proteome</keyword>
<evidence type="ECO:0000313" key="2">
    <source>
        <dbReference type="Proteomes" id="UP001268651"/>
    </source>
</evidence>
<dbReference type="Proteomes" id="UP001268651">
    <property type="component" value="Unassembled WGS sequence"/>
</dbReference>
<proteinExistence type="predicted"/>
<accession>A0ABU3U8Y3</accession>
<evidence type="ECO:0008006" key="3">
    <source>
        <dbReference type="Google" id="ProtNLM"/>
    </source>
</evidence>
<protein>
    <recommendedName>
        <fullName evidence="3">DUF1934 domain-containing protein</fullName>
    </recommendedName>
</protein>
<gene>
    <name evidence="1" type="ORF">RXV94_11480</name>
</gene>